<gene>
    <name evidence="2" type="ORF">CPT34_32610</name>
</gene>
<organism evidence="2 3">
    <name type="scientific">Rhizobium sophoriradicis</name>
    <dbReference type="NCBI Taxonomy" id="1535245"/>
    <lineage>
        <taxon>Bacteria</taxon>
        <taxon>Pseudomonadati</taxon>
        <taxon>Pseudomonadota</taxon>
        <taxon>Alphaproteobacteria</taxon>
        <taxon>Hyphomicrobiales</taxon>
        <taxon>Rhizobiaceae</taxon>
        <taxon>Rhizobium/Agrobacterium group</taxon>
        <taxon>Rhizobium</taxon>
    </lineage>
</organism>
<proteinExistence type="predicted"/>
<protein>
    <submittedName>
        <fullName evidence="2">Uncharacterized protein</fullName>
    </submittedName>
</protein>
<keyword evidence="1" id="KW-0472">Membrane</keyword>
<dbReference type="Proteomes" id="UP000218807">
    <property type="component" value="Unassembled WGS sequence"/>
</dbReference>
<evidence type="ECO:0000313" key="2">
    <source>
        <dbReference type="EMBL" id="PCK76978.1"/>
    </source>
</evidence>
<keyword evidence="3" id="KW-1185">Reference proteome</keyword>
<keyword evidence="1" id="KW-1133">Transmembrane helix</keyword>
<dbReference type="AlphaFoldDB" id="A0A2A5KIX0"/>
<dbReference type="EMBL" id="NXDM01000063">
    <property type="protein sequence ID" value="PCK76978.1"/>
    <property type="molecule type" value="Genomic_DNA"/>
</dbReference>
<keyword evidence="1" id="KW-0812">Transmembrane</keyword>
<name>A0A2A5KIX0_9HYPH</name>
<sequence length="69" mass="7827">MERAETVGWLDRRQHADTNLFHPFCVSVILAHFLVARLFEQPGPRLDPCQNEMLGGFESADFHSGQRSG</sequence>
<accession>A0A2A5KIX0</accession>
<evidence type="ECO:0000256" key="1">
    <source>
        <dbReference type="SAM" id="Phobius"/>
    </source>
</evidence>
<evidence type="ECO:0000313" key="3">
    <source>
        <dbReference type="Proteomes" id="UP000218807"/>
    </source>
</evidence>
<reference evidence="2 3" key="1">
    <citation type="submission" date="2017-09" db="EMBL/GenBank/DDBJ databases">
        <title>Comparative genomics of rhizobia isolated from Phaseolus vulgaris in China.</title>
        <authorList>
            <person name="Tong W."/>
        </authorList>
    </citation>
    <scope>NUCLEOTIDE SEQUENCE [LARGE SCALE GENOMIC DNA]</scope>
    <source>
        <strain evidence="2 3">L101</strain>
    </source>
</reference>
<feature type="transmembrane region" description="Helical" evidence="1">
    <location>
        <begin position="20"/>
        <end position="39"/>
    </location>
</feature>
<comment type="caution">
    <text evidence="2">The sequence shown here is derived from an EMBL/GenBank/DDBJ whole genome shotgun (WGS) entry which is preliminary data.</text>
</comment>